<dbReference type="PANTHER" id="PTHR12197">
    <property type="entry name" value="HISTONE-LYSINE N-METHYLTRANSFERASE SMYD"/>
    <property type="match status" value="1"/>
</dbReference>
<dbReference type="GO" id="GO:0005634">
    <property type="term" value="C:nucleus"/>
    <property type="evidence" value="ECO:0007669"/>
    <property type="project" value="TreeGrafter"/>
</dbReference>
<sequence length="388" mass="45193">MLVNRFCLLDKTMMNIGSAMYLSASIFDHACKPNCYISFDGKNVQIRALVDMPNFSYSKCRISYTDPVCSVTSRRENLYKKWFFWCDCSFCHDEGRVKFENTIKCENVNCQAPVTVPEMSRWKRAAWQQKATTNGEQQKETTKDEQQKTWGNEIQRKPSTEEKQRDKQQQNGKQQRDNQRQEEEEEEPPACSVCNCPVSDLAIRQYQLAVTFTKEKLSTMSEENPTLESCLEILEKQDNFSSMNVWRVRTTDFAFNACVYNGCWIRALTYGEENLCGMRYYYGSEHPTLGLFLFKLGKAKIYFKEFRDGIRCLEEAEPHVVNGLGPNHPIVEDLRLTSLMANEDIEICLERRIAAANKRQMEITAKENNVFNYKRELEKIFKYTSPVA</sequence>
<name>A0A8J5JR90_HOMAM</name>
<dbReference type="EMBL" id="JAHLQT010031264">
    <property type="protein sequence ID" value="KAG7160623.1"/>
    <property type="molecule type" value="Genomic_DNA"/>
</dbReference>
<reference evidence="2" key="1">
    <citation type="journal article" date="2021" name="Sci. Adv.">
        <title>The American lobster genome reveals insights on longevity, neural, and immune adaptations.</title>
        <authorList>
            <person name="Polinski J.M."/>
            <person name="Zimin A.V."/>
            <person name="Clark K.F."/>
            <person name="Kohn A.B."/>
            <person name="Sadowski N."/>
            <person name="Timp W."/>
            <person name="Ptitsyn A."/>
            <person name="Khanna P."/>
            <person name="Romanova D.Y."/>
            <person name="Williams P."/>
            <person name="Greenwood S.J."/>
            <person name="Moroz L.L."/>
            <person name="Walt D.R."/>
            <person name="Bodnar A.G."/>
        </authorList>
    </citation>
    <scope>NUCLEOTIDE SEQUENCE</scope>
    <source>
        <strain evidence="2">GMGI-L3</strain>
    </source>
</reference>
<dbReference type="InterPro" id="IPR050869">
    <property type="entry name" value="H3K4_H4K5_MeTrfase"/>
</dbReference>
<feature type="region of interest" description="Disordered" evidence="1">
    <location>
        <begin position="123"/>
        <end position="186"/>
    </location>
</feature>
<gene>
    <name evidence="2" type="primary">SMYD3-L4</name>
    <name evidence="2" type="ORF">Hamer_G028501</name>
</gene>
<keyword evidence="3" id="KW-1185">Reference proteome</keyword>
<evidence type="ECO:0000256" key="1">
    <source>
        <dbReference type="SAM" id="MobiDB-lite"/>
    </source>
</evidence>
<organism evidence="2 3">
    <name type="scientific">Homarus americanus</name>
    <name type="common">American lobster</name>
    <dbReference type="NCBI Taxonomy" id="6706"/>
    <lineage>
        <taxon>Eukaryota</taxon>
        <taxon>Metazoa</taxon>
        <taxon>Ecdysozoa</taxon>
        <taxon>Arthropoda</taxon>
        <taxon>Crustacea</taxon>
        <taxon>Multicrustacea</taxon>
        <taxon>Malacostraca</taxon>
        <taxon>Eumalacostraca</taxon>
        <taxon>Eucarida</taxon>
        <taxon>Decapoda</taxon>
        <taxon>Pleocyemata</taxon>
        <taxon>Astacidea</taxon>
        <taxon>Nephropoidea</taxon>
        <taxon>Nephropidae</taxon>
        <taxon>Homarus</taxon>
    </lineage>
</organism>
<accession>A0A8J5JR90</accession>
<evidence type="ECO:0000313" key="3">
    <source>
        <dbReference type="Proteomes" id="UP000747542"/>
    </source>
</evidence>
<dbReference type="PANTHER" id="PTHR12197:SF251">
    <property type="entry name" value="EG:BACR7C10.4 PROTEIN"/>
    <property type="match status" value="1"/>
</dbReference>
<evidence type="ECO:0000313" key="2">
    <source>
        <dbReference type="EMBL" id="KAG7160623.1"/>
    </source>
</evidence>
<comment type="caution">
    <text evidence="2">The sequence shown here is derived from an EMBL/GenBank/DDBJ whole genome shotgun (WGS) entry which is preliminary data.</text>
</comment>
<feature type="compositionally biased region" description="Basic and acidic residues" evidence="1">
    <location>
        <begin position="154"/>
        <end position="181"/>
    </location>
</feature>
<proteinExistence type="predicted"/>
<protein>
    <submittedName>
        <fullName evidence="2">Histone-lysine N-methyltransferase SMYD3-like 4</fullName>
    </submittedName>
</protein>
<dbReference type="AlphaFoldDB" id="A0A8J5JR90"/>
<dbReference type="OrthoDB" id="265717at2759"/>
<feature type="compositionally biased region" description="Basic and acidic residues" evidence="1">
    <location>
        <begin position="137"/>
        <end position="147"/>
    </location>
</feature>
<dbReference type="Proteomes" id="UP000747542">
    <property type="component" value="Unassembled WGS sequence"/>
</dbReference>